<dbReference type="PANTHER" id="PTHR42988:SF2">
    <property type="entry name" value="CYCLIC NUCLEOTIDE PHOSPHODIESTERASE CBUA0032-RELATED"/>
    <property type="match status" value="1"/>
</dbReference>
<keyword evidence="2" id="KW-0378">Hydrolase</keyword>
<gene>
    <name evidence="6" type="ORF">AABB29_01835</name>
</gene>
<feature type="domain" description="Calcineurin-like phosphoesterase" evidence="5">
    <location>
        <begin position="3"/>
        <end position="192"/>
    </location>
</feature>
<dbReference type="InterPro" id="IPR029052">
    <property type="entry name" value="Metallo-depent_PP-like"/>
</dbReference>
<accession>A0ABZ2V817</accession>
<keyword evidence="1" id="KW-0479">Metal-binding</keyword>
<keyword evidence="3" id="KW-0408">Iron</keyword>
<proteinExistence type="inferred from homology"/>
<evidence type="ECO:0000256" key="2">
    <source>
        <dbReference type="ARBA" id="ARBA00022801"/>
    </source>
</evidence>
<sequence length="259" mass="28998">MTKIIWMTDPHFQNDGTIRGLNPRTRLKAAIDHMNAHHADADFMVLSGDLVGDDIAGDYRMLAEYLAQSRIPVYPMVGNNDDRQGFRAQLSLPPTAMADFIQYRIDTPEAVFLCLDTHMVGSHAGQFCQARLDWLRGNLTDKPTYVFMHHPPLALHLPKQDEIKLADDAAFLDLICNEGQVKYLFIGHVHRPTCGTVRGIPFATLGAISFQAPAPQPAWDWDSFTPAAEAPHYGVLYVEHGDVTLQYTQFCPYETGIES</sequence>
<dbReference type="Pfam" id="PF00149">
    <property type="entry name" value="Metallophos"/>
    <property type="match status" value="1"/>
</dbReference>
<dbReference type="InterPro" id="IPR004843">
    <property type="entry name" value="Calcineurin-like_PHP"/>
</dbReference>
<evidence type="ECO:0000256" key="4">
    <source>
        <dbReference type="ARBA" id="ARBA00025742"/>
    </source>
</evidence>
<organism evidence="6 7">
    <name type="scientific">Yoonia phaeophyticola</name>
    <dbReference type="NCBI Taxonomy" id="3137369"/>
    <lineage>
        <taxon>Bacteria</taxon>
        <taxon>Pseudomonadati</taxon>
        <taxon>Pseudomonadota</taxon>
        <taxon>Alphaproteobacteria</taxon>
        <taxon>Rhodobacterales</taxon>
        <taxon>Paracoccaceae</taxon>
        <taxon>Yoonia</taxon>
    </lineage>
</organism>
<evidence type="ECO:0000259" key="5">
    <source>
        <dbReference type="Pfam" id="PF00149"/>
    </source>
</evidence>
<dbReference type="RefSeq" id="WP_341367535.1">
    <property type="nucleotide sequence ID" value="NZ_CP150951.2"/>
</dbReference>
<dbReference type="Gene3D" id="3.60.21.10">
    <property type="match status" value="1"/>
</dbReference>
<reference evidence="7" key="1">
    <citation type="submission" date="2024-04" db="EMBL/GenBank/DDBJ databases">
        <title>Phylogenomic analyses of a clade within the roseobacter group suggest taxonomic reassignments of species of the genera Aestuariivita, Citreicella, Loktanella, Nautella, Pelagibaca, Ruegeria, Thalassobius, Thiobacimonas and Tropicibacter, and the proposal o.</title>
        <authorList>
            <person name="Jeon C.O."/>
        </authorList>
    </citation>
    <scope>NUCLEOTIDE SEQUENCE [LARGE SCALE GENOMIC DNA]</scope>
    <source>
        <strain evidence="7">BS5-3</strain>
    </source>
</reference>
<dbReference type="SUPFAM" id="SSF56300">
    <property type="entry name" value="Metallo-dependent phosphatases"/>
    <property type="match status" value="1"/>
</dbReference>
<dbReference type="InterPro" id="IPR050884">
    <property type="entry name" value="CNP_phosphodiesterase-III"/>
</dbReference>
<dbReference type="Proteomes" id="UP001440612">
    <property type="component" value="Chromosome"/>
</dbReference>
<name>A0ABZ2V817_9RHOB</name>
<keyword evidence="7" id="KW-1185">Reference proteome</keyword>
<dbReference type="EMBL" id="CP150951">
    <property type="protein sequence ID" value="WZC49425.1"/>
    <property type="molecule type" value="Genomic_DNA"/>
</dbReference>
<dbReference type="PANTHER" id="PTHR42988">
    <property type="entry name" value="PHOSPHOHYDROLASE"/>
    <property type="match status" value="1"/>
</dbReference>
<protein>
    <submittedName>
        <fullName evidence="6">Metallophosphoesterase</fullName>
    </submittedName>
</protein>
<comment type="similarity">
    <text evidence="4">Belongs to the cyclic nucleotide phosphodiesterase class-III family.</text>
</comment>
<evidence type="ECO:0000256" key="1">
    <source>
        <dbReference type="ARBA" id="ARBA00022723"/>
    </source>
</evidence>
<evidence type="ECO:0000256" key="3">
    <source>
        <dbReference type="ARBA" id="ARBA00023004"/>
    </source>
</evidence>
<evidence type="ECO:0000313" key="6">
    <source>
        <dbReference type="EMBL" id="WZC49425.1"/>
    </source>
</evidence>
<evidence type="ECO:0000313" key="7">
    <source>
        <dbReference type="Proteomes" id="UP001440612"/>
    </source>
</evidence>